<evidence type="ECO:0000256" key="1">
    <source>
        <dbReference type="ARBA" id="ARBA00022737"/>
    </source>
</evidence>
<evidence type="ECO:0000256" key="3">
    <source>
        <dbReference type="PROSITE-ProRule" id="PRU00023"/>
    </source>
</evidence>
<dbReference type="SUPFAM" id="SSF48403">
    <property type="entry name" value="Ankyrin repeat"/>
    <property type="match status" value="1"/>
</dbReference>
<dbReference type="PANTHER" id="PTHR43828:SF3">
    <property type="entry name" value="CHROMO DOMAIN-CONTAINING PROTEIN"/>
    <property type="match status" value="1"/>
</dbReference>
<dbReference type="PROSITE" id="PS50297">
    <property type="entry name" value="ANK_REP_REGION"/>
    <property type="match status" value="2"/>
</dbReference>
<proteinExistence type="predicted"/>
<dbReference type="SUPFAM" id="SSF54616">
    <property type="entry name" value="DNA-binding domain of Mlu1-box binding protein MBP1"/>
    <property type="match status" value="1"/>
</dbReference>
<dbReference type="InterPro" id="IPR018004">
    <property type="entry name" value="KilA/APSES_HTH"/>
</dbReference>
<feature type="region of interest" description="Disordered" evidence="4">
    <location>
        <begin position="76"/>
        <end position="143"/>
    </location>
</feature>
<name>A0A1Y1W9C4_9FUNG</name>
<feature type="compositionally biased region" description="Polar residues" evidence="4">
    <location>
        <begin position="435"/>
        <end position="448"/>
    </location>
</feature>
<dbReference type="PANTHER" id="PTHR43828">
    <property type="entry name" value="ASPARAGINASE"/>
    <property type="match status" value="1"/>
</dbReference>
<keyword evidence="2 3" id="KW-0040">ANK repeat</keyword>
<dbReference type="Pfam" id="PF04383">
    <property type="entry name" value="KilA-N"/>
    <property type="match status" value="1"/>
</dbReference>
<feature type="repeat" description="ANK" evidence="3">
    <location>
        <begin position="267"/>
        <end position="299"/>
    </location>
</feature>
<organism evidence="6 7">
    <name type="scientific">Linderina pennispora</name>
    <dbReference type="NCBI Taxonomy" id="61395"/>
    <lineage>
        <taxon>Eukaryota</taxon>
        <taxon>Fungi</taxon>
        <taxon>Fungi incertae sedis</taxon>
        <taxon>Zoopagomycota</taxon>
        <taxon>Kickxellomycotina</taxon>
        <taxon>Kickxellomycetes</taxon>
        <taxon>Kickxellales</taxon>
        <taxon>Kickxellaceae</taxon>
        <taxon>Linderina</taxon>
    </lineage>
</organism>
<dbReference type="OrthoDB" id="6718656at2759"/>
<dbReference type="GO" id="GO:0033309">
    <property type="term" value="C:SBF transcription complex"/>
    <property type="evidence" value="ECO:0007669"/>
    <property type="project" value="TreeGrafter"/>
</dbReference>
<dbReference type="EMBL" id="MCFD01000006">
    <property type="protein sequence ID" value="ORX70140.1"/>
    <property type="molecule type" value="Genomic_DNA"/>
</dbReference>
<dbReference type="PROSITE" id="PS50088">
    <property type="entry name" value="ANK_REPEAT"/>
    <property type="match status" value="2"/>
</dbReference>
<dbReference type="SMART" id="SM00248">
    <property type="entry name" value="ANK"/>
    <property type="match status" value="2"/>
</dbReference>
<dbReference type="RefSeq" id="XP_040743778.1">
    <property type="nucleotide sequence ID" value="XM_040887466.1"/>
</dbReference>
<evidence type="ECO:0000256" key="2">
    <source>
        <dbReference type="ARBA" id="ARBA00023043"/>
    </source>
</evidence>
<feature type="compositionally biased region" description="Basic and acidic residues" evidence="4">
    <location>
        <begin position="76"/>
        <end position="103"/>
    </location>
</feature>
<feature type="domain" description="HTH APSES-type" evidence="5">
    <location>
        <begin position="1"/>
        <end position="86"/>
    </location>
</feature>
<accession>A0A1Y1W9C4</accession>
<dbReference type="Proteomes" id="UP000193922">
    <property type="component" value="Unassembled WGS sequence"/>
</dbReference>
<gene>
    <name evidence="6" type="ORF">DL89DRAFT_267355</name>
</gene>
<reference evidence="6 7" key="1">
    <citation type="submission" date="2016-07" db="EMBL/GenBank/DDBJ databases">
        <title>Pervasive Adenine N6-methylation of Active Genes in Fungi.</title>
        <authorList>
            <consortium name="DOE Joint Genome Institute"/>
            <person name="Mondo S.J."/>
            <person name="Dannebaum R.O."/>
            <person name="Kuo R.C."/>
            <person name="Labutti K."/>
            <person name="Haridas S."/>
            <person name="Kuo A."/>
            <person name="Salamov A."/>
            <person name="Ahrendt S.R."/>
            <person name="Lipzen A."/>
            <person name="Sullivan W."/>
            <person name="Andreopoulos W.B."/>
            <person name="Clum A."/>
            <person name="Lindquist E."/>
            <person name="Daum C."/>
            <person name="Ramamoorthy G.K."/>
            <person name="Gryganskyi A."/>
            <person name="Culley D."/>
            <person name="Magnuson J.K."/>
            <person name="James T.Y."/>
            <person name="O'Malley M.A."/>
            <person name="Stajich J.E."/>
            <person name="Spatafora J.W."/>
            <person name="Visel A."/>
            <person name="Grigoriev I.V."/>
        </authorList>
    </citation>
    <scope>NUCLEOTIDE SEQUENCE [LARGE SCALE GENOMIC DNA]</scope>
    <source>
        <strain evidence="6 7">ATCC 12442</strain>
    </source>
</reference>
<dbReference type="GO" id="GO:0001228">
    <property type="term" value="F:DNA-binding transcription activator activity, RNA polymerase II-specific"/>
    <property type="evidence" value="ECO:0007669"/>
    <property type="project" value="UniProtKB-ARBA"/>
</dbReference>
<protein>
    <recommendedName>
        <fullName evidence="5">HTH APSES-type domain-containing protein</fullName>
    </recommendedName>
</protein>
<dbReference type="Gene3D" id="1.25.40.20">
    <property type="entry name" value="Ankyrin repeat-containing domain"/>
    <property type="match status" value="1"/>
</dbReference>
<dbReference type="AlphaFoldDB" id="A0A1Y1W9C4"/>
<dbReference type="InterPro" id="IPR003163">
    <property type="entry name" value="Tscrpt_reg_HTH_APSES-type"/>
</dbReference>
<dbReference type="GeneID" id="63804114"/>
<evidence type="ECO:0000313" key="6">
    <source>
        <dbReference type="EMBL" id="ORX70140.1"/>
    </source>
</evidence>
<keyword evidence="7" id="KW-1185">Reference proteome</keyword>
<feature type="region of interest" description="Disordered" evidence="4">
    <location>
        <begin position="387"/>
        <end position="448"/>
    </location>
</feature>
<comment type="caution">
    <text evidence="6">The sequence shown here is derived from an EMBL/GenBank/DDBJ whole genome shotgun (WGS) entry which is preliminary data.</text>
</comment>
<dbReference type="SMART" id="SM01252">
    <property type="entry name" value="KilA-N"/>
    <property type="match status" value="1"/>
</dbReference>
<evidence type="ECO:0000256" key="4">
    <source>
        <dbReference type="SAM" id="MobiDB-lite"/>
    </source>
</evidence>
<dbReference type="InterPro" id="IPR051642">
    <property type="entry name" value="SWI6-like"/>
</dbReference>
<feature type="compositionally biased region" description="Polar residues" evidence="4">
    <location>
        <begin position="387"/>
        <end position="428"/>
    </location>
</feature>
<keyword evidence="1" id="KW-0677">Repeat</keyword>
<dbReference type="InterPro" id="IPR036770">
    <property type="entry name" value="Ankyrin_rpt-contain_sf"/>
</dbReference>
<dbReference type="Pfam" id="PF00023">
    <property type="entry name" value="Ank"/>
    <property type="match status" value="2"/>
</dbReference>
<dbReference type="InterPro" id="IPR036887">
    <property type="entry name" value="HTH_APSES_sf"/>
</dbReference>
<evidence type="ECO:0000259" key="5">
    <source>
        <dbReference type="PROSITE" id="PS51299"/>
    </source>
</evidence>
<dbReference type="PROSITE" id="PS51299">
    <property type="entry name" value="HTH_APSES"/>
    <property type="match status" value="1"/>
</dbReference>
<feature type="repeat" description="ANK" evidence="3">
    <location>
        <begin position="474"/>
        <end position="506"/>
    </location>
</feature>
<dbReference type="GO" id="GO:0003677">
    <property type="term" value="F:DNA binding"/>
    <property type="evidence" value="ECO:0007669"/>
    <property type="project" value="InterPro"/>
</dbReference>
<evidence type="ECO:0000313" key="7">
    <source>
        <dbReference type="Proteomes" id="UP000193922"/>
    </source>
</evidence>
<sequence length="862" mass="93926">MRRHSDSWLNATQILKVAGIEKGRRTKILEREVLNGEHNKIQGGYGKYQGTWVPYARGVQLCQQYGVYDFMRPILEHDPTESGTRPDRTPTKAEVRKRLRDSSQQRSSSVHGLPSSVRRDRVPDSASTKRFKPSSSNATSPINSELGGSLFGAPQVFTPHADAVANGSVTSYRNLPYNSSPAVRPGGSSIGRGGYQTHNEEASSATVTDSDVLGNGVRVEQDRMLLMNIFLKEDQSFIPEWLSQVDEADDAVDLSTKVNVNLVIDDQGHTAVHWAAALARTHVLDLLLFHGANARKVNYEGESALVRAVQVTNNYENQTFMELLELLHDTIPLTDKQNRTVLHHISLAAGIDGREKAARYYADCLLQWIAGLADGYQVDGADTNVKQEISSDLQPPSPSRTTAGNQKTTKTSLDSTVASEASSQQTATDMHFATPRQQPKAQAPVSDQNSIPISGIAAARSADFAAFLNLQDTNGDTALNLAARIGDRTMIRLLLNAGASPTIANRVGLRPLDFGADKIAAGDAELDPLGDSNGMLEDIVSLSPSNRSATHGPFSSTPLAAPQTPIRTAMRTTGKNLLASLMGSEASYGPPTNGLANLDDSDDVWSPSSAQLRIHESVQTIQQLMTEMESDFSGEMRIKQERLDGIKLQLRKTTIELAKARETIYHLHSKTSQLGEVKARVEYLEETLLRETAAVREAISALPPSSKPRLDLEKLLDTLLNSPENAPEPHMILPLVPGGKADDELEELEKDPAKMRAAVERLRVANQVYARRDALLRERVEALRKRADVSERERQYRQIIASCCEISVADVDVWIDRLISAVNANTEQDNALPDGGELNSTVAAAAAAVAAASTAKKQQQPT</sequence>
<dbReference type="Gene3D" id="3.10.260.10">
    <property type="entry name" value="Transcription regulator HTH, APSES-type DNA-binding domain"/>
    <property type="match status" value="1"/>
</dbReference>
<dbReference type="GO" id="GO:0030907">
    <property type="term" value="C:MBF transcription complex"/>
    <property type="evidence" value="ECO:0007669"/>
    <property type="project" value="TreeGrafter"/>
</dbReference>
<dbReference type="InterPro" id="IPR002110">
    <property type="entry name" value="Ankyrin_rpt"/>
</dbReference>
<dbReference type="STRING" id="61395.A0A1Y1W9C4"/>
<feature type="compositionally biased region" description="Polar residues" evidence="4">
    <location>
        <begin position="125"/>
        <end position="143"/>
    </location>
</feature>